<dbReference type="HOGENOM" id="CLU_1792085_0_0_2"/>
<reference evidence="2 4" key="1">
    <citation type="journal article" date="2000" name="Proc. Natl. Acad. Sci. U.S.A.">
        <title>Genome sequence of Halobacterium species NRC-1.</title>
        <authorList>
            <person name="Ng W.V."/>
            <person name="Kennedy S.P."/>
            <person name="Mahairas G.G."/>
            <person name="Berquist B."/>
            <person name="Pan M."/>
            <person name="Shukla H.D."/>
            <person name="Lasky S.R."/>
            <person name="Baliga N.S."/>
            <person name="Thorsson V."/>
            <person name="Sbrogna J."/>
            <person name="Swartzell S."/>
            <person name="Weir D."/>
            <person name="Hall J."/>
            <person name="Dahl T.A."/>
            <person name="Welti R."/>
            <person name="Goo Y.A."/>
            <person name="Leithauser B."/>
            <person name="Keller K."/>
            <person name="Cruz R."/>
            <person name="Danson M.J."/>
            <person name="Hough D.W."/>
            <person name="Maddocks D.G."/>
            <person name="Jablonski P.E."/>
            <person name="Krebs M.P."/>
            <person name="Angevine C.M."/>
            <person name="Dale H."/>
            <person name="Isenbarger T.A."/>
            <person name="Peck R.F."/>
            <person name="Pohlschroder M."/>
            <person name="Spudich J.L."/>
            <person name="Jung K.W."/>
            <person name="Alam M."/>
            <person name="Freitas T."/>
            <person name="Hou S."/>
            <person name="Daniels C.J."/>
            <person name="Dennis P.P."/>
            <person name="Omer A.D."/>
            <person name="Ebhardt H."/>
            <person name="Lowe T.M."/>
            <person name="Liang P."/>
            <person name="Riley M."/>
            <person name="Hood L."/>
            <person name="DasSarma S."/>
        </authorList>
    </citation>
    <scope>NUCLEOTIDE SEQUENCE [LARGE SCALE GENOMIC DNA]</scope>
    <source>
        <strain evidence="4">ATCC 700922 / JCM 11081 / NRC-1</strain>
        <strain evidence="2">NRC-1</strain>
    </source>
</reference>
<feature type="compositionally biased region" description="Basic and acidic residues" evidence="1">
    <location>
        <begin position="82"/>
        <end position="107"/>
    </location>
</feature>
<evidence type="ECO:0000313" key="3">
    <source>
        <dbReference type="EMBL" id="DAC77825.1"/>
    </source>
</evidence>
<dbReference type="PIR" id="E84219">
    <property type="entry name" value="E84219"/>
</dbReference>
<dbReference type="EMBL" id="AE004437">
    <property type="protein sequence ID" value="AAG19121.1"/>
    <property type="molecule type" value="Genomic_DNA"/>
</dbReference>
<reference evidence="3" key="2">
    <citation type="journal article" date="2008" name="Genomics">
        <title>Evolution in the laboratory: the genome of Halobacterium salinarum strain R1 compared to that of strain NRC-1.</title>
        <authorList>
            <person name="Pfeiffer F."/>
            <person name="Schuster S.C."/>
            <person name="Broicher A."/>
            <person name="Falb M."/>
            <person name="Palm P."/>
            <person name="Rodewald K."/>
            <person name="Ruepp A."/>
            <person name="Soppa J."/>
            <person name="Tittor J."/>
            <person name="Oesterhelt D."/>
        </authorList>
    </citation>
    <scope>NUCLEOTIDE SEQUENCE</scope>
    <source>
        <strain evidence="3">NRC-1</strain>
    </source>
</reference>
<protein>
    <submittedName>
        <fullName evidence="3">Spurious ORF</fullName>
    </submittedName>
</protein>
<feature type="region of interest" description="Disordered" evidence="1">
    <location>
        <begin position="1"/>
        <end position="144"/>
    </location>
</feature>
<reference evidence="3" key="4">
    <citation type="journal article" date="2019" name="Microbiol. Resour. Announc.">
        <title>The genome of the Halobacterium salinarum type strain is closely related to that of the laboratory strains NRC-1 and R1.</title>
        <authorList>
            <person name="Pfeiffer F."/>
            <person name="Marchfelder A."/>
            <person name="Habermann B.H."/>
            <person name="Dyall-Smith M."/>
        </authorList>
    </citation>
    <scope>NUCLEOTIDE SEQUENCE</scope>
    <source>
        <strain evidence="3">NRC-1</strain>
    </source>
</reference>
<accession>Q9HRN7</accession>
<dbReference type="AlphaFoldDB" id="Q9HRN7"/>
<dbReference type="PaxDb" id="64091-VNG_0613H"/>
<name>Q9HRN7_HALSA</name>
<organism evidence="2 4">
    <name type="scientific">Halobacterium salinarum (strain ATCC 700922 / JCM 11081 / NRC-1)</name>
    <name type="common">Halobacterium halobium</name>
    <dbReference type="NCBI Taxonomy" id="64091"/>
    <lineage>
        <taxon>Archaea</taxon>
        <taxon>Methanobacteriati</taxon>
        <taxon>Methanobacteriota</taxon>
        <taxon>Stenosarchaea group</taxon>
        <taxon>Halobacteria</taxon>
        <taxon>Halobacteriales</taxon>
        <taxon>Halobacteriaceae</taxon>
        <taxon>Halobacterium</taxon>
        <taxon>Halobacterium salinarum NRC-34001</taxon>
    </lineage>
</organism>
<evidence type="ECO:0000313" key="2">
    <source>
        <dbReference type="EMBL" id="AAG19121.1"/>
    </source>
</evidence>
<gene>
    <name evidence="2" type="ordered locus">VNG_0613H</name>
</gene>
<dbReference type="Proteomes" id="UP000000554">
    <property type="component" value="Chromosome"/>
</dbReference>
<sequence>MGGHAPHRGWIAATASPRRACRSVPTGAMRDRPDTGRPREATAQGGVSRPVEEIEQIAAGAGHEYPDGSESHGSQASCVERQLYRLEANENREGGQYRPENGRDEGQPRVCHPLSDSAPNAGFGEIIGSSHVRGQTRDPLKLPR</sequence>
<keyword evidence="4" id="KW-1185">Reference proteome</keyword>
<dbReference type="EMBL" id="BK010829">
    <property type="protein sequence ID" value="DAC77825.1"/>
    <property type="molecule type" value="Genomic_DNA"/>
</dbReference>
<evidence type="ECO:0000256" key="1">
    <source>
        <dbReference type="SAM" id="MobiDB-lite"/>
    </source>
</evidence>
<evidence type="ECO:0000313" key="4">
    <source>
        <dbReference type="Proteomes" id="UP000000554"/>
    </source>
</evidence>
<feature type="compositionally biased region" description="Basic and acidic residues" evidence="1">
    <location>
        <begin position="135"/>
        <end position="144"/>
    </location>
</feature>
<feature type="compositionally biased region" description="Basic and acidic residues" evidence="1">
    <location>
        <begin position="29"/>
        <end position="40"/>
    </location>
</feature>
<reference evidence="3" key="3">
    <citation type="journal article" date="2015" name="Life">
        <title>A manual curation strategy to improve genome annotation: application to a set of haloarchael genomes.</title>
        <authorList>
            <person name="Pfeiffer F."/>
            <person name="Oesterhelt D."/>
        </authorList>
    </citation>
    <scope>NUCLEOTIDE SEQUENCE</scope>
    <source>
        <strain evidence="3">NRC-1</strain>
    </source>
</reference>
<dbReference type="KEGG" id="hal:VNG_0613H"/>
<proteinExistence type="predicted"/>